<dbReference type="GO" id="GO:0005886">
    <property type="term" value="C:plasma membrane"/>
    <property type="evidence" value="ECO:0007669"/>
    <property type="project" value="TreeGrafter"/>
</dbReference>
<evidence type="ECO:0000256" key="2">
    <source>
        <dbReference type="SAM" id="SignalP"/>
    </source>
</evidence>
<organism evidence="3 4">
    <name type="scientific">Salpingoeca rosetta (strain ATCC 50818 / BSB-021)</name>
    <dbReference type="NCBI Taxonomy" id="946362"/>
    <lineage>
        <taxon>Eukaryota</taxon>
        <taxon>Choanoflagellata</taxon>
        <taxon>Craspedida</taxon>
        <taxon>Salpingoecidae</taxon>
        <taxon>Salpingoeca</taxon>
    </lineage>
</organism>
<name>F2UMD1_SALR5</name>
<keyword evidence="1" id="KW-1133">Transmembrane helix</keyword>
<feature type="transmembrane region" description="Helical" evidence="1">
    <location>
        <begin position="396"/>
        <end position="417"/>
    </location>
</feature>
<dbReference type="Proteomes" id="UP000007799">
    <property type="component" value="Unassembled WGS sequence"/>
</dbReference>
<accession>F2UMD1</accession>
<keyword evidence="1" id="KW-0812">Transmembrane</keyword>
<evidence type="ECO:0000313" key="3">
    <source>
        <dbReference type="EMBL" id="EGD78280.1"/>
    </source>
</evidence>
<dbReference type="GeneID" id="16070153"/>
<feature type="chain" id="PRO_5003290801" description="DUF4203 domain-containing protein" evidence="2">
    <location>
        <begin position="20"/>
        <end position="549"/>
    </location>
</feature>
<reference evidence="3" key="1">
    <citation type="submission" date="2009-08" db="EMBL/GenBank/DDBJ databases">
        <title>Annotation of Salpingoeca rosetta.</title>
        <authorList>
            <consortium name="The Broad Institute Genome Sequencing Platform"/>
            <person name="Russ C."/>
            <person name="Cuomo C."/>
            <person name="Burger G."/>
            <person name="Gray M.W."/>
            <person name="Holland P.W.H."/>
            <person name="King N."/>
            <person name="Lang F.B.F."/>
            <person name="Roger A.J."/>
            <person name="Ruiz-Trillo I."/>
            <person name="Young S.K."/>
            <person name="Zeng Q."/>
            <person name="Gargeya S."/>
            <person name="Alvarado L."/>
            <person name="Berlin A."/>
            <person name="Chapman S.B."/>
            <person name="Chen Z."/>
            <person name="Freedman E."/>
            <person name="Gellesch M."/>
            <person name="Goldberg J."/>
            <person name="Griggs A."/>
            <person name="Gujja S."/>
            <person name="Heilman E."/>
            <person name="Heiman D."/>
            <person name="Howarth C."/>
            <person name="Mehta T."/>
            <person name="Neiman D."/>
            <person name="Pearson M."/>
            <person name="Roberts A."/>
            <person name="Saif S."/>
            <person name="Shea T."/>
            <person name="Shenoy N."/>
            <person name="Sisk P."/>
            <person name="Stolte C."/>
            <person name="Sykes S."/>
            <person name="White J."/>
            <person name="Yandava C."/>
            <person name="Haas B."/>
            <person name="Nusbaum C."/>
            <person name="Birren B."/>
        </authorList>
    </citation>
    <scope>NUCLEOTIDE SEQUENCE</scope>
    <source>
        <strain evidence="3">ATCC 50818</strain>
    </source>
</reference>
<dbReference type="PANTHER" id="PTHR15937:SF3">
    <property type="entry name" value="TRANSMEMBRANE 7 SUPERFAMILY MEMBER 3"/>
    <property type="match status" value="1"/>
</dbReference>
<feature type="transmembrane region" description="Helical" evidence="1">
    <location>
        <begin position="424"/>
        <end position="443"/>
    </location>
</feature>
<dbReference type="InParanoid" id="F2UMD1"/>
<feature type="signal peptide" evidence="2">
    <location>
        <begin position="1"/>
        <end position="19"/>
    </location>
</feature>
<gene>
    <name evidence="3" type="ORF">PTSG_09344</name>
</gene>
<dbReference type="eggNOG" id="ENOG502QS07">
    <property type="taxonomic scope" value="Eukaryota"/>
</dbReference>
<dbReference type="OrthoDB" id="5967337at2759"/>
<dbReference type="EMBL" id="GL832982">
    <property type="protein sequence ID" value="EGD78280.1"/>
    <property type="molecule type" value="Genomic_DNA"/>
</dbReference>
<feature type="transmembrane region" description="Helical" evidence="1">
    <location>
        <begin position="480"/>
        <end position="499"/>
    </location>
</feature>
<proteinExistence type="predicted"/>
<dbReference type="AlphaFoldDB" id="F2UMD1"/>
<dbReference type="KEGG" id="sre:PTSG_09344"/>
<keyword evidence="2" id="KW-0732">Signal</keyword>
<feature type="transmembrane region" description="Helical" evidence="1">
    <location>
        <begin position="511"/>
        <end position="530"/>
    </location>
</feature>
<sequence length="549" mass="58183">MVMMMMGWCWHCAARGASCVSWLAIALAVAMMTSTAAPTMASTAASTASAAASAAAATDAELKPDAWTDINMQAGETRLFTLHNPSPGAECTGPCDHGNRWVKVSAHSQALQVRLTMSVQGAPLTPQGTCTNTTGCATATSTGAALISRLGQWYGTLEPECYFEGAYWAPFPSNPDIHVAVTLLPVSTASIKAAGVAVIAEFGSGRMPMPGGCATTSPFPFDAMIDLQYSRDKTTVDYQQADFGSPLAANFPSSGSADACTCDYISAQADSNPGTLKFELYRTYLSNCGSDFHKPLDPKDLLVALSKMSTVKHVKTFGIRVDEGSILPDKPRRKALGSVPGQGVIYNVLVTDTYRAALYPNEPIESFQSVYAPAHTYACSLTNDPNFDNCHHLIDGVYMAVCMCAGAVGIFLALFGLRFYIASMMIFAGVATATATYIVLATLAPSLSFAASMGASLGTAAVLVFPLLMCWKCTNWNGMWITFQGAVAGFLVACLVFATPLGEQPLFRNDFNYGMTFACVCLLVPVLLLVKPAPICVFSTSMVGCYMLL</sequence>
<evidence type="ECO:0008006" key="5">
    <source>
        <dbReference type="Google" id="ProtNLM"/>
    </source>
</evidence>
<dbReference type="InterPro" id="IPR042502">
    <property type="entry name" value="TM7SF3"/>
</dbReference>
<evidence type="ECO:0000256" key="1">
    <source>
        <dbReference type="SAM" id="Phobius"/>
    </source>
</evidence>
<dbReference type="Pfam" id="PF25992">
    <property type="entry name" value="Ig_TM7SF3_N"/>
    <property type="match status" value="1"/>
</dbReference>
<dbReference type="FunCoup" id="F2UMD1">
    <property type="interactions" value="51"/>
</dbReference>
<evidence type="ECO:0000313" key="4">
    <source>
        <dbReference type="Proteomes" id="UP000007799"/>
    </source>
</evidence>
<feature type="transmembrane region" description="Helical" evidence="1">
    <location>
        <begin position="449"/>
        <end position="468"/>
    </location>
</feature>
<keyword evidence="1" id="KW-0472">Membrane</keyword>
<dbReference type="PANTHER" id="PTHR15937">
    <property type="entry name" value="TRANSMEMBRANE 7 SUPERFAMILY MEMBER 3"/>
    <property type="match status" value="1"/>
</dbReference>
<dbReference type="GO" id="GO:0043069">
    <property type="term" value="P:negative regulation of programmed cell death"/>
    <property type="evidence" value="ECO:0007669"/>
    <property type="project" value="TreeGrafter"/>
</dbReference>
<protein>
    <recommendedName>
        <fullName evidence="5">DUF4203 domain-containing protein</fullName>
    </recommendedName>
</protein>
<keyword evidence="4" id="KW-1185">Reference proteome</keyword>
<dbReference type="RefSeq" id="XP_004989603.1">
    <property type="nucleotide sequence ID" value="XM_004989546.1"/>
</dbReference>